<evidence type="ECO:0000313" key="7">
    <source>
        <dbReference type="Proteomes" id="UP000727907"/>
    </source>
</evidence>
<keyword evidence="7" id="KW-1185">Reference proteome</keyword>
<dbReference type="InterPro" id="IPR003593">
    <property type="entry name" value="AAA+_ATPase"/>
</dbReference>
<dbReference type="InterPro" id="IPR003439">
    <property type="entry name" value="ABC_transporter-like_ATP-bd"/>
</dbReference>
<sequence>MTYQAASGPVEALAGISASIGAGEFVSLVGPSGCGKSTLLRIVAGLRPATRGTITVAGRTVTQPIPDIGMVFQAPILLKWRSILENVLLPAELAGKDPAKFRSRAEQLLEMAGLAGFGPKLPRELSGGMQQRAALCRALLLDPPLLLMDEPFGALDAMTRDDMALELLRIWGEKDLAREARKTVLFVTHSIPEAVFLSDRVIVMSARPGRMAADLRIDLPRPRTVELRATEAFGKLNLELFRALTGKTGAGTTL</sequence>
<feature type="domain" description="ABC transporter" evidence="5">
    <location>
        <begin position="1"/>
        <end position="231"/>
    </location>
</feature>
<evidence type="ECO:0000256" key="2">
    <source>
        <dbReference type="ARBA" id="ARBA00022448"/>
    </source>
</evidence>
<proteinExistence type="inferred from homology"/>
<evidence type="ECO:0000313" key="6">
    <source>
        <dbReference type="EMBL" id="MBU8876818.1"/>
    </source>
</evidence>
<dbReference type="Proteomes" id="UP000727907">
    <property type="component" value="Unassembled WGS sequence"/>
</dbReference>
<dbReference type="SMART" id="SM00382">
    <property type="entry name" value="AAA"/>
    <property type="match status" value="1"/>
</dbReference>
<dbReference type="PROSITE" id="PS50893">
    <property type="entry name" value="ABC_TRANSPORTER_2"/>
    <property type="match status" value="1"/>
</dbReference>
<dbReference type="InterPro" id="IPR050166">
    <property type="entry name" value="ABC_transporter_ATP-bind"/>
</dbReference>
<gene>
    <name evidence="6" type="ORF">KQ910_23790</name>
</gene>
<name>A0ABS6IQD4_9HYPH</name>
<dbReference type="PANTHER" id="PTHR42788:SF13">
    <property type="entry name" value="ALIPHATIC SULFONATES IMPORT ATP-BINDING PROTEIN SSUB"/>
    <property type="match status" value="1"/>
</dbReference>
<keyword evidence="3" id="KW-0547">Nucleotide-binding</keyword>
<dbReference type="Pfam" id="PF00005">
    <property type="entry name" value="ABC_tran"/>
    <property type="match status" value="1"/>
</dbReference>
<protein>
    <submittedName>
        <fullName evidence="6">ABC transporter ATP-binding protein</fullName>
    </submittedName>
</protein>
<keyword evidence="2" id="KW-0813">Transport</keyword>
<evidence type="ECO:0000256" key="3">
    <source>
        <dbReference type="ARBA" id="ARBA00022741"/>
    </source>
</evidence>
<dbReference type="EMBL" id="JAHOPB010000003">
    <property type="protein sequence ID" value="MBU8876818.1"/>
    <property type="molecule type" value="Genomic_DNA"/>
</dbReference>
<evidence type="ECO:0000256" key="1">
    <source>
        <dbReference type="ARBA" id="ARBA00005417"/>
    </source>
</evidence>
<dbReference type="CDD" id="cd03293">
    <property type="entry name" value="ABC_NrtD_SsuB_transporters"/>
    <property type="match status" value="1"/>
</dbReference>
<comment type="caution">
    <text evidence="6">The sequence shown here is derived from an EMBL/GenBank/DDBJ whole genome shotgun (WGS) entry which is preliminary data.</text>
</comment>
<dbReference type="PANTHER" id="PTHR42788">
    <property type="entry name" value="TAURINE IMPORT ATP-BINDING PROTEIN-RELATED"/>
    <property type="match status" value="1"/>
</dbReference>
<organism evidence="6 7">
    <name type="scientific">Reyranella humidisoli</name>
    <dbReference type="NCBI Taxonomy" id="2849149"/>
    <lineage>
        <taxon>Bacteria</taxon>
        <taxon>Pseudomonadati</taxon>
        <taxon>Pseudomonadota</taxon>
        <taxon>Alphaproteobacteria</taxon>
        <taxon>Hyphomicrobiales</taxon>
        <taxon>Reyranellaceae</taxon>
        <taxon>Reyranella</taxon>
    </lineage>
</organism>
<dbReference type="GO" id="GO:0005524">
    <property type="term" value="F:ATP binding"/>
    <property type="evidence" value="ECO:0007669"/>
    <property type="project" value="UniProtKB-KW"/>
</dbReference>
<dbReference type="PROSITE" id="PS00211">
    <property type="entry name" value="ABC_TRANSPORTER_1"/>
    <property type="match status" value="1"/>
</dbReference>
<comment type="similarity">
    <text evidence="1">Belongs to the ABC transporter superfamily.</text>
</comment>
<dbReference type="InterPro" id="IPR017871">
    <property type="entry name" value="ABC_transporter-like_CS"/>
</dbReference>
<accession>A0ABS6IQD4</accession>
<reference evidence="6 7" key="1">
    <citation type="submission" date="2021-06" db="EMBL/GenBank/DDBJ databases">
        <authorList>
            <person name="Lee D.H."/>
        </authorList>
    </citation>
    <scope>NUCLEOTIDE SEQUENCE [LARGE SCALE GENOMIC DNA]</scope>
    <source>
        <strain evidence="6 7">MMS21-HV4-11</strain>
    </source>
</reference>
<evidence type="ECO:0000256" key="4">
    <source>
        <dbReference type="ARBA" id="ARBA00022840"/>
    </source>
</evidence>
<evidence type="ECO:0000259" key="5">
    <source>
        <dbReference type="PROSITE" id="PS50893"/>
    </source>
</evidence>
<keyword evidence="4 6" id="KW-0067">ATP-binding</keyword>